<evidence type="ECO:0000256" key="1">
    <source>
        <dbReference type="ARBA" id="ARBA00004651"/>
    </source>
</evidence>
<sequence length="67" mass="7603">MAFVLVTLLLLGIWLFCLLDVLSTDESEMRHLSKPAWFLVTLLGFLLGALLWLLDGRPRGPRTPRPL</sequence>
<comment type="subcellular location">
    <subcellularLocation>
        <location evidence="1">Cell membrane</location>
        <topology evidence="1">Multi-pass membrane protein</topology>
    </subcellularLocation>
</comment>
<feature type="transmembrane region" description="Helical" evidence="6">
    <location>
        <begin position="34"/>
        <end position="54"/>
    </location>
</feature>
<organism evidence="8 9">
    <name type="scientific">Actinomadura rubrisoli</name>
    <dbReference type="NCBI Taxonomy" id="2530368"/>
    <lineage>
        <taxon>Bacteria</taxon>
        <taxon>Bacillati</taxon>
        <taxon>Actinomycetota</taxon>
        <taxon>Actinomycetes</taxon>
        <taxon>Streptosporangiales</taxon>
        <taxon>Thermomonosporaceae</taxon>
        <taxon>Actinomadura</taxon>
    </lineage>
</organism>
<evidence type="ECO:0000313" key="9">
    <source>
        <dbReference type="Proteomes" id="UP000294513"/>
    </source>
</evidence>
<evidence type="ECO:0000259" key="7">
    <source>
        <dbReference type="Pfam" id="PF13396"/>
    </source>
</evidence>
<keyword evidence="3 6" id="KW-0812">Transmembrane</keyword>
<gene>
    <name evidence="8" type="ORF">E1298_25525</name>
</gene>
<reference evidence="8 9" key="1">
    <citation type="submission" date="2019-03" db="EMBL/GenBank/DDBJ databases">
        <title>Draft genome sequences of novel Actinobacteria.</title>
        <authorList>
            <person name="Sahin N."/>
            <person name="Ay H."/>
            <person name="Saygin H."/>
        </authorList>
    </citation>
    <scope>NUCLEOTIDE SEQUENCE [LARGE SCALE GENOMIC DNA]</scope>
    <source>
        <strain evidence="8 9">H3C3</strain>
    </source>
</reference>
<keyword evidence="4 6" id="KW-1133">Transmembrane helix</keyword>
<dbReference type="RefSeq" id="WP_207944831.1">
    <property type="nucleotide sequence ID" value="NZ_SMKU01000149.1"/>
</dbReference>
<evidence type="ECO:0000256" key="6">
    <source>
        <dbReference type="SAM" id="Phobius"/>
    </source>
</evidence>
<dbReference type="EMBL" id="SMKU01000149">
    <property type="protein sequence ID" value="TDD80661.1"/>
    <property type="molecule type" value="Genomic_DNA"/>
</dbReference>
<feature type="non-terminal residue" evidence="8">
    <location>
        <position position="67"/>
    </location>
</feature>
<dbReference type="Proteomes" id="UP000294513">
    <property type="component" value="Unassembled WGS sequence"/>
</dbReference>
<evidence type="ECO:0000256" key="4">
    <source>
        <dbReference type="ARBA" id="ARBA00022989"/>
    </source>
</evidence>
<keyword evidence="5 6" id="KW-0472">Membrane</keyword>
<evidence type="ECO:0000256" key="5">
    <source>
        <dbReference type="ARBA" id="ARBA00023136"/>
    </source>
</evidence>
<evidence type="ECO:0000256" key="2">
    <source>
        <dbReference type="ARBA" id="ARBA00022475"/>
    </source>
</evidence>
<proteinExistence type="predicted"/>
<evidence type="ECO:0000313" key="8">
    <source>
        <dbReference type="EMBL" id="TDD80661.1"/>
    </source>
</evidence>
<dbReference type="Pfam" id="PF13396">
    <property type="entry name" value="PLDc_N"/>
    <property type="match status" value="1"/>
</dbReference>
<evidence type="ECO:0000256" key="3">
    <source>
        <dbReference type="ARBA" id="ARBA00022692"/>
    </source>
</evidence>
<keyword evidence="2" id="KW-1003">Cell membrane</keyword>
<keyword evidence="9" id="KW-1185">Reference proteome</keyword>
<dbReference type="InterPro" id="IPR027379">
    <property type="entry name" value="CLS_N"/>
</dbReference>
<comment type="caution">
    <text evidence="8">The sequence shown here is derived from an EMBL/GenBank/DDBJ whole genome shotgun (WGS) entry which is preliminary data.</text>
</comment>
<accession>A0A4R5B4C6</accession>
<protein>
    <recommendedName>
        <fullName evidence="7">Cardiolipin synthase N-terminal domain-containing protein</fullName>
    </recommendedName>
</protein>
<dbReference type="GO" id="GO:0005886">
    <property type="term" value="C:plasma membrane"/>
    <property type="evidence" value="ECO:0007669"/>
    <property type="project" value="UniProtKB-SubCell"/>
</dbReference>
<dbReference type="AlphaFoldDB" id="A0A4R5B4C6"/>
<feature type="domain" description="Cardiolipin synthase N-terminal" evidence="7">
    <location>
        <begin position="13"/>
        <end position="54"/>
    </location>
</feature>
<name>A0A4R5B4C6_9ACTN</name>